<dbReference type="GO" id="GO:0016705">
    <property type="term" value="F:oxidoreductase activity, acting on paired donors, with incorporation or reduction of molecular oxygen"/>
    <property type="evidence" value="ECO:0007669"/>
    <property type="project" value="InterPro"/>
</dbReference>
<dbReference type="PANTHER" id="PTHR48054">
    <property type="entry name" value="RECEPTOR KINASE-LIKE PROTEIN XA21"/>
    <property type="match status" value="1"/>
</dbReference>
<dbReference type="Gene3D" id="2.60.120.620">
    <property type="entry name" value="q2cbj1_9rhob like domain"/>
    <property type="match status" value="1"/>
</dbReference>
<reference evidence="7" key="1">
    <citation type="submission" date="2021-02" db="EMBL/GenBank/DDBJ databases">
        <authorList>
            <person name="Dougan E. K."/>
            <person name="Rhodes N."/>
            <person name="Thang M."/>
            <person name="Chan C."/>
        </authorList>
    </citation>
    <scope>NUCLEOTIDE SEQUENCE</scope>
</reference>
<comment type="cofactor">
    <cofactor evidence="1">
        <name>L-ascorbate</name>
        <dbReference type="ChEBI" id="CHEBI:38290"/>
    </cofactor>
</comment>
<organism evidence="7 8">
    <name type="scientific">Polarella glacialis</name>
    <name type="common">Dinoflagellate</name>
    <dbReference type="NCBI Taxonomy" id="89957"/>
    <lineage>
        <taxon>Eukaryota</taxon>
        <taxon>Sar</taxon>
        <taxon>Alveolata</taxon>
        <taxon>Dinophyceae</taxon>
        <taxon>Suessiales</taxon>
        <taxon>Suessiaceae</taxon>
        <taxon>Polarella</taxon>
    </lineage>
</organism>
<dbReference type="GO" id="GO:0031418">
    <property type="term" value="F:L-ascorbic acid binding"/>
    <property type="evidence" value="ECO:0007669"/>
    <property type="project" value="InterPro"/>
</dbReference>
<dbReference type="Pfam" id="PF13855">
    <property type="entry name" value="LRR_8"/>
    <property type="match status" value="1"/>
</dbReference>
<evidence type="ECO:0000256" key="1">
    <source>
        <dbReference type="ARBA" id="ARBA00001961"/>
    </source>
</evidence>
<protein>
    <recommendedName>
        <fullName evidence="6">Fe2OG dioxygenase domain-containing protein</fullName>
    </recommendedName>
</protein>
<keyword evidence="2" id="KW-0479">Metal-binding</keyword>
<evidence type="ECO:0000256" key="5">
    <source>
        <dbReference type="ARBA" id="ARBA00023004"/>
    </source>
</evidence>
<keyword evidence="3" id="KW-0223">Dioxygenase</keyword>
<name>A0A813LF96_POLGL</name>
<evidence type="ECO:0000256" key="2">
    <source>
        <dbReference type="ARBA" id="ARBA00022723"/>
    </source>
</evidence>
<evidence type="ECO:0000313" key="7">
    <source>
        <dbReference type="EMBL" id="CAE8722814.1"/>
    </source>
</evidence>
<dbReference type="GO" id="GO:0051213">
    <property type="term" value="F:dioxygenase activity"/>
    <property type="evidence" value="ECO:0007669"/>
    <property type="project" value="UniProtKB-KW"/>
</dbReference>
<evidence type="ECO:0000259" key="6">
    <source>
        <dbReference type="PROSITE" id="PS51471"/>
    </source>
</evidence>
<comment type="caution">
    <text evidence="7">The sequence shown here is derived from an EMBL/GenBank/DDBJ whole genome shotgun (WGS) entry which is preliminary data.</text>
</comment>
<dbReference type="GO" id="GO:0005506">
    <property type="term" value="F:iron ion binding"/>
    <property type="evidence" value="ECO:0007669"/>
    <property type="project" value="InterPro"/>
</dbReference>
<dbReference type="EMBL" id="CAJNNW010034472">
    <property type="protein sequence ID" value="CAE8722814.1"/>
    <property type="molecule type" value="Genomic_DNA"/>
</dbReference>
<dbReference type="SUPFAM" id="SSF52058">
    <property type="entry name" value="L domain-like"/>
    <property type="match status" value="1"/>
</dbReference>
<dbReference type="PANTHER" id="PTHR48054:SF82">
    <property type="entry name" value="LRR RECEPTOR-LIKE SERINE_THREONINE-PROTEIN KINASE FLS2"/>
    <property type="match status" value="1"/>
</dbReference>
<feature type="domain" description="Fe2OG dioxygenase" evidence="6">
    <location>
        <begin position="181"/>
        <end position="274"/>
    </location>
</feature>
<keyword evidence="4" id="KW-0560">Oxidoreductase</keyword>
<keyword evidence="5" id="KW-0408">Iron</keyword>
<dbReference type="PROSITE" id="PS51471">
    <property type="entry name" value="FE2OG_OXY"/>
    <property type="match status" value="1"/>
</dbReference>
<sequence>LQQLWLAENELQGPLPAALASLPALTVLDLGSNKLCGILPPEFAANPRLSWFEISGNQLSSFFRFTETSREAPPELHSGVASVVPNLPGISPSSLSSAMWHVHTVPRAISPAEASALVAEAERWVAENGGWQIDRHRAYQTTDLDVSGSSPELLRLCNIHLEGSILPLLAKLFGFAAQDLAVEDLFVVKYSALQGEQRSLRAHRDDSELSFVLSLSDPAVEFTGGGTAFLDCDPSVLAAPVAPGTGVFFCGRQLHAGVEITSGTRYILAGFVRLHASSPVSAEVLRSMEAEAAALKALKPRKKTSSEM</sequence>
<dbReference type="InterPro" id="IPR052592">
    <property type="entry name" value="LRR-RLK"/>
</dbReference>
<dbReference type="InterPro" id="IPR006620">
    <property type="entry name" value="Pro_4_hyd_alph"/>
</dbReference>
<dbReference type="Proteomes" id="UP000626109">
    <property type="component" value="Unassembled WGS sequence"/>
</dbReference>
<gene>
    <name evidence="7" type="ORF">PGLA2088_LOCUS42769</name>
</gene>
<dbReference type="InterPro" id="IPR032675">
    <property type="entry name" value="LRR_dom_sf"/>
</dbReference>
<dbReference type="SUPFAM" id="SSF51197">
    <property type="entry name" value="Clavaminate synthase-like"/>
    <property type="match status" value="1"/>
</dbReference>
<proteinExistence type="predicted"/>
<dbReference type="InterPro" id="IPR005123">
    <property type="entry name" value="Oxoglu/Fe-dep_dioxygenase_dom"/>
</dbReference>
<dbReference type="Gene3D" id="3.80.10.10">
    <property type="entry name" value="Ribonuclease Inhibitor"/>
    <property type="match status" value="1"/>
</dbReference>
<dbReference type="InterPro" id="IPR001611">
    <property type="entry name" value="Leu-rich_rpt"/>
</dbReference>
<evidence type="ECO:0000256" key="4">
    <source>
        <dbReference type="ARBA" id="ARBA00023002"/>
    </source>
</evidence>
<dbReference type="SMART" id="SM00702">
    <property type="entry name" value="P4Hc"/>
    <property type="match status" value="1"/>
</dbReference>
<evidence type="ECO:0000256" key="3">
    <source>
        <dbReference type="ARBA" id="ARBA00022964"/>
    </source>
</evidence>
<dbReference type="AlphaFoldDB" id="A0A813LF96"/>
<evidence type="ECO:0000313" key="8">
    <source>
        <dbReference type="Proteomes" id="UP000626109"/>
    </source>
</evidence>
<accession>A0A813LF96</accession>
<feature type="non-terminal residue" evidence="7">
    <location>
        <position position="1"/>
    </location>
</feature>